<gene>
    <name evidence="1" type="ORF">A3C72_00460</name>
</gene>
<name>A0A1G2MHQ1_9BACT</name>
<organism evidence="1 2">
    <name type="scientific">Candidatus Taylorbacteria bacterium RIFCSPHIGHO2_02_FULL_43_32b</name>
    <dbReference type="NCBI Taxonomy" id="1802306"/>
    <lineage>
        <taxon>Bacteria</taxon>
        <taxon>Candidatus Tayloriibacteriota</taxon>
    </lineage>
</organism>
<dbReference type="Proteomes" id="UP000177130">
    <property type="component" value="Unassembled WGS sequence"/>
</dbReference>
<dbReference type="EMBL" id="MHRK01000034">
    <property type="protein sequence ID" value="OHA23426.1"/>
    <property type="molecule type" value="Genomic_DNA"/>
</dbReference>
<sequence length="129" mass="14660">MSNLHCAHRNAIEELLGQKNGPGPILDIPDVITIQESHQAGSKCYRVALSSVSVNHKFGADNRTVAIFRRSRRSKVRGAVHVNMAVLVEPKDRKNFKVTKIVPRDSTHQDLFRRTNKRMNFPSLITDRF</sequence>
<comment type="caution">
    <text evidence="1">The sequence shown here is derived from an EMBL/GenBank/DDBJ whole genome shotgun (WGS) entry which is preliminary data.</text>
</comment>
<protein>
    <submittedName>
        <fullName evidence="1">Uncharacterized protein</fullName>
    </submittedName>
</protein>
<evidence type="ECO:0000313" key="2">
    <source>
        <dbReference type="Proteomes" id="UP000177130"/>
    </source>
</evidence>
<dbReference type="AlphaFoldDB" id="A0A1G2MHQ1"/>
<reference evidence="1 2" key="1">
    <citation type="journal article" date="2016" name="Nat. Commun.">
        <title>Thousands of microbial genomes shed light on interconnected biogeochemical processes in an aquifer system.</title>
        <authorList>
            <person name="Anantharaman K."/>
            <person name="Brown C.T."/>
            <person name="Hug L.A."/>
            <person name="Sharon I."/>
            <person name="Castelle C.J."/>
            <person name="Probst A.J."/>
            <person name="Thomas B.C."/>
            <person name="Singh A."/>
            <person name="Wilkins M.J."/>
            <person name="Karaoz U."/>
            <person name="Brodie E.L."/>
            <person name="Williams K.H."/>
            <person name="Hubbard S.S."/>
            <person name="Banfield J.F."/>
        </authorList>
    </citation>
    <scope>NUCLEOTIDE SEQUENCE [LARGE SCALE GENOMIC DNA]</scope>
</reference>
<accession>A0A1G2MHQ1</accession>
<proteinExistence type="predicted"/>
<evidence type="ECO:0000313" key="1">
    <source>
        <dbReference type="EMBL" id="OHA23426.1"/>
    </source>
</evidence>